<dbReference type="GeneID" id="88857059"/>
<organism evidence="1 2">
    <name type="scientific">Xenorhabdus griffiniae</name>
    <dbReference type="NCBI Taxonomy" id="351672"/>
    <lineage>
        <taxon>Bacteria</taxon>
        <taxon>Pseudomonadati</taxon>
        <taxon>Pseudomonadota</taxon>
        <taxon>Gammaproteobacteria</taxon>
        <taxon>Enterobacterales</taxon>
        <taxon>Morganellaceae</taxon>
        <taxon>Xenorhabdus</taxon>
    </lineage>
</organism>
<evidence type="ECO:0000313" key="1">
    <source>
        <dbReference type="EMBL" id="WNH01279.1"/>
    </source>
</evidence>
<name>A0ABY9XF99_9GAMM</name>
<keyword evidence="2" id="KW-1185">Reference proteome</keyword>
<sequence>MTLFAAEKGDVHHITTCSPFQATGVLVSVILAGNGIVDGYS</sequence>
<gene>
    <name evidence="1" type="ORF">QL112_015840</name>
</gene>
<dbReference type="Proteomes" id="UP001300348">
    <property type="component" value="Chromosome"/>
</dbReference>
<proteinExistence type="predicted"/>
<reference evidence="1 2" key="1">
    <citation type="journal article" date="2023" name="Access Microbiol">
        <title>The genome of a steinernematid-associated Pseudomonas piscis bacterium encodes the biosynthesis of insect toxins.</title>
        <authorList>
            <person name="Awori R.M."/>
            <person name="Hendre P."/>
            <person name="Amugune N.O."/>
        </authorList>
    </citation>
    <scope>NUCLEOTIDE SEQUENCE [LARGE SCALE GENOMIC DNA]</scope>
    <source>
        <strain evidence="1 2">97</strain>
    </source>
</reference>
<evidence type="ECO:0000313" key="2">
    <source>
        <dbReference type="Proteomes" id="UP001300348"/>
    </source>
</evidence>
<protein>
    <submittedName>
        <fullName evidence="1">Uncharacterized protein</fullName>
    </submittedName>
</protein>
<accession>A0ABY9XF99</accession>
<dbReference type="EMBL" id="CP133647">
    <property type="protein sequence ID" value="WNH01279.1"/>
    <property type="molecule type" value="Genomic_DNA"/>
</dbReference>
<dbReference type="RefSeq" id="WP_265575763.1">
    <property type="nucleotide sequence ID" value="NZ_CAWPOC010000051.1"/>
</dbReference>